<organism evidence="1 2">
    <name type="scientific">Choiromyces venosus 120613-1</name>
    <dbReference type="NCBI Taxonomy" id="1336337"/>
    <lineage>
        <taxon>Eukaryota</taxon>
        <taxon>Fungi</taxon>
        <taxon>Dikarya</taxon>
        <taxon>Ascomycota</taxon>
        <taxon>Pezizomycotina</taxon>
        <taxon>Pezizomycetes</taxon>
        <taxon>Pezizales</taxon>
        <taxon>Tuberaceae</taxon>
        <taxon>Choiromyces</taxon>
    </lineage>
</organism>
<dbReference type="EMBL" id="ML120502">
    <property type="protein sequence ID" value="RPA91226.1"/>
    <property type="molecule type" value="Genomic_DNA"/>
</dbReference>
<dbReference type="Proteomes" id="UP000276215">
    <property type="component" value="Unassembled WGS sequence"/>
</dbReference>
<sequence length="59" mass="6760">MSGNYKDIEASIRDACEKLFEADRPNVAARVQEFQILEAYLRASYHRCQSKSECSTSNK</sequence>
<reference evidence="1 2" key="1">
    <citation type="journal article" date="2018" name="Nat. Ecol. Evol.">
        <title>Pezizomycetes genomes reveal the molecular basis of ectomycorrhizal truffle lifestyle.</title>
        <authorList>
            <person name="Murat C."/>
            <person name="Payen T."/>
            <person name="Noel B."/>
            <person name="Kuo A."/>
            <person name="Morin E."/>
            <person name="Chen J."/>
            <person name="Kohler A."/>
            <person name="Krizsan K."/>
            <person name="Balestrini R."/>
            <person name="Da Silva C."/>
            <person name="Montanini B."/>
            <person name="Hainaut M."/>
            <person name="Levati E."/>
            <person name="Barry K.W."/>
            <person name="Belfiori B."/>
            <person name="Cichocki N."/>
            <person name="Clum A."/>
            <person name="Dockter R.B."/>
            <person name="Fauchery L."/>
            <person name="Guy J."/>
            <person name="Iotti M."/>
            <person name="Le Tacon F."/>
            <person name="Lindquist E.A."/>
            <person name="Lipzen A."/>
            <person name="Malagnac F."/>
            <person name="Mello A."/>
            <person name="Molinier V."/>
            <person name="Miyauchi S."/>
            <person name="Poulain J."/>
            <person name="Riccioni C."/>
            <person name="Rubini A."/>
            <person name="Sitrit Y."/>
            <person name="Splivallo R."/>
            <person name="Traeger S."/>
            <person name="Wang M."/>
            <person name="Zifcakova L."/>
            <person name="Wipf D."/>
            <person name="Zambonelli A."/>
            <person name="Paolocci F."/>
            <person name="Nowrousian M."/>
            <person name="Ottonello S."/>
            <person name="Baldrian P."/>
            <person name="Spatafora J.W."/>
            <person name="Henrissat B."/>
            <person name="Nagy L.G."/>
            <person name="Aury J.M."/>
            <person name="Wincker P."/>
            <person name="Grigoriev I.V."/>
            <person name="Bonfante P."/>
            <person name="Martin F.M."/>
        </authorList>
    </citation>
    <scope>NUCLEOTIDE SEQUENCE [LARGE SCALE GENOMIC DNA]</scope>
    <source>
        <strain evidence="1 2">120613-1</strain>
    </source>
</reference>
<evidence type="ECO:0000313" key="1">
    <source>
        <dbReference type="EMBL" id="RPA91226.1"/>
    </source>
</evidence>
<accession>A0A3N4IZC2</accession>
<evidence type="ECO:0000313" key="2">
    <source>
        <dbReference type="Proteomes" id="UP000276215"/>
    </source>
</evidence>
<dbReference type="AlphaFoldDB" id="A0A3N4IZC2"/>
<name>A0A3N4IZC2_9PEZI</name>
<gene>
    <name evidence="1" type="ORF">L873DRAFT_1819800</name>
</gene>
<proteinExistence type="predicted"/>
<keyword evidence="2" id="KW-1185">Reference proteome</keyword>
<protein>
    <submittedName>
        <fullName evidence="1">Uncharacterized protein</fullName>
    </submittedName>
</protein>